<evidence type="ECO:0008006" key="3">
    <source>
        <dbReference type="Google" id="ProtNLM"/>
    </source>
</evidence>
<reference evidence="1 2" key="1">
    <citation type="submission" date="2018-10" db="EMBL/GenBank/DDBJ databases">
        <authorList>
            <person name="Chen X."/>
        </authorList>
    </citation>
    <scope>NUCLEOTIDE SEQUENCE [LARGE SCALE GENOMIC DNA]</scope>
    <source>
        <strain evidence="1 2">YIM 102668</strain>
    </source>
</reference>
<sequence>MMNILFAQEPNINFPTTPEFKKFSKNIDYPINLNTGGISYSIPLFNVQLKNNDISFNLNYSSYGVKVGDISNEFGHDWSLNIPKISREVRGIPDEFSFGYLNPQTGYSTANMADKAFRVNPNNPTIHPDNDISIQVDIYNRAGIGEYDLQADKFYFNINGKSGYFMFKDENYEIITYPFQDLKIYPDLPNSIKIVDSNGTEYHFGDLEESREINSSNYTTSWYVTKIINNNNIVTFDYDNLKTVYQSFVDEYKTIETHTFQGNEPYNPYPSNKLYSTNIIYKPYITNIHYENLHVNFSYINNDNHTGLKKIENITVLQNSKEVYKYLFNMSNYTSYDHTNNTTIRTFLDKISIKYDNNKIEDYYSFDYFNPSGLPGRLSLKLDLWGFYNNANNSTIIPSYVFQNKIYNNSDRKVNSDNLKFGILKSITLPTKGKILIDTEPNDVKRELLENLNIGLTNVGGLMLHLEDEEDYNYESIAKIITEPVLGPEMNENSNFPTSYHENFALNERSLVNIRLIKQFIGDDNCISLNSTCPKVYILGNNFSINLYEIDDNSLTWLESGNYTLVVENLSPNQFQRKNIVVSIENKIKNEAKKNKYANGLRVKSISHYDNNGDRILEKLYNYNDKNGISTGEYTDLGLFSSVHFTENAGYYVRLNSYSKNAINFNGIIYTRVSEIIKDVKNNLEHKIINTYFPPLEFSLVPKRNTPVQIIFNLRGLPLIPTIYPYVPQWRQNLLKSQLFYKNNTLIKEISNNYIFTYDELNGKYDYNFNIDQSMGWSVPLISQSSSEQVYLSKSTVTEYFEDSTPPVITEINYNYDSQHHLQLTKQTTTNSKGETITTEYKYPVDLASNTNSIWDKMVERNMIATPVETKVSNNTTVLSEQRTKFNYYPGTNNTQLILPQYVYTKKGAMGTDVNNDDRKITYNSYDTQGNLTQYTVENGIPVSIIWGYNGQYPIAKIEGASFDLVSSFENDLKTASNSNSLTKTSFDALRNAFPNALVTGYIYNPLVGVTMIIQPNGIAEHYKYDTANRLQEIKNDQGEVLKKFEYNYAQPQ</sequence>
<proteinExistence type="predicted"/>
<dbReference type="AlphaFoldDB" id="A0A3L9M3P6"/>
<evidence type="ECO:0000313" key="1">
    <source>
        <dbReference type="EMBL" id="RLZ07133.1"/>
    </source>
</evidence>
<dbReference type="EMBL" id="RDOJ01000019">
    <property type="protein sequence ID" value="RLZ07133.1"/>
    <property type="molecule type" value="Genomic_DNA"/>
</dbReference>
<gene>
    <name evidence="1" type="ORF">EAH69_11835</name>
</gene>
<dbReference type="Proteomes" id="UP000275348">
    <property type="component" value="Unassembled WGS sequence"/>
</dbReference>
<protein>
    <recommendedName>
        <fullName evidence="3">RHS repeat protein</fullName>
    </recommendedName>
</protein>
<evidence type="ECO:0000313" key="2">
    <source>
        <dbReference type="Proteomes" id="UP000275348"/>
    </source>
</evidence>
<name>A0A3L9M3P6_9FLAO</name>
<organism evidence="1 2">
    <name type="scientific">Faecalibacter macacae</name>
    <dbReference type="NCBI Taxonomy" id="1859289"/>
    <lineage>
        <taxon>Bacteria</taxon>
        <taxon>Pseudomonadati</taxon>
        <taxon>Bacteroidota</taxon>
        <taxon>Flavobacteriia</taxon>
        <taxon>Flavobacteriales</taxon>
        <taxon>Weeksellaceae</taxon>
        <taxon>Faecalibacter</taxon>
    </lineage>
</organism>
<accession>A0A3L9M3P6</accession>
<comment type="caution">
    <text evidence="1">The sequence shown here is derived from an EMBL/GenBank/DDBJ whole genome shotgun (WGS) entry which is preliminary data.</text>
</comment>
<keyword evidence="2" id="KW-1185">Reference proteome</keyword>